<keyword evidence="1" id="KW-0472">Membrane</keyword>
<protein>
    <recommendedName>
        <fullName evidence="4">DUF456 domain-containing protein</fullName>
    </recommendedName>
</protein>
<proteinExistence type="predicted"/>
<dbReference type="Proteomes" id="UP000662200">
    <property type="component" value="Unassembled WGS sequence"/>
</dbReference>
<feature type="transmembrane region" description="Helical" evidence="1">
    <location>
        <begin position="52"/>
        <end position="72"/>
    </location>
</feature>
<evidence type="ECO:0000313" key="2">
    <source>
        <dbReference type="EMBL" id="GGK23792.1"/>
    </source>
</evidence>
<evidence type="ECO:0008006" key="4">
    <source>
        <dbReference type="Google" id="ProtNLM"/>
    </source>
</evidence>
<reference evidence="2" key="1">
    <citation type="journal article" date="2014" name="Int. J. Syst. Evol. Microbiol.">
        <title>Complete genome sequence of Corynebacterium casei LMG S-19264T (=DSM 44701T), isolated from a smear-ripened cheese.</title>
        <authorList>
            <consortium name="US DOE Joint Genome Institute (JGI-PGF)"/>
            <person name="Walter F."/>
            <person name="Albersmeier A."/>
            <person name="Kalinowski J."/>
            <person name="Ruckert C."/>
        </authorList>
    </citation>
    <scope>NUCLEOTIDE SEQUENCE</scope>
    <source>
        <strain evidence="2">JCM 3091</strain>
    </source>
</reference>
<feature type="transmembrane region" description="Helical" evidence="1">
    <location>
        <begin position="138"/>
        <end position="162"/>
    </location>
</feature>
<gene>
    <name evidence="2" type="ORF">GCM10010124_15350</name>
</gene>
<feature type="transmembrane region" description="Helical" evidence="1">
    <location>
        <begin position="6"/>
        <end position="32"/>
    </location>
</feature>
<accession>A0A8J3BS13</accession>
<dbReference type="EMBL" id="BMQC01000004">
    <property type="protein sequence ID" value="GGK23792.1"/>
    <property type="molecule type" value="Genomic_DNA"/>
</dbReference>
<name>A0A8J3BS13_9ACTN</name>
<reference evidence="2" key="2">
    <citation type="submission" date="2020-09" db="EMBL/GenBank/DDBJ databases">
        <authorList>
            <person name="Sun Q."/>
            <person name="Ohkuma M."/>
        </authorList>
    </citation>
    <scope>NUCLEOTIDE SEQUENCE</scope>
    <source>
        <strain evidence="2">JCM 3091</strain>
    </source>
</reference>
<organism evidence="2 3">
    <name type="scientific">Pilimelia terevasa</name>
    <dbReference type="NCBI Taxonomy" id="53372"/>
    <lineage>
        <taxon>Bacteria</taxon>
        <taxon>Bacillati</taxon>
        <taxon>Actinomycetota</taxon>
        <taxon>Actinomycetes</taxon>
        <taxon>Micromonosporales</taxon>
        <taxon>Micromonosporaceae</taxon>
        <taxon>Pilimelia</taxon>
    </lineage>
</organism>
<evidence type="ECO:0000313" key="3">
    <source>
        <dbReference type="Proteomes" id="UP000662200"/>
    </source>
</evidence>
<sequence length="165" mass="17246">MDETELIITVVCGLAVLAGLVGVVVPVLPGLLLSWAGVGAWAVFAAEGWQRWAVFGAVTVLALGATAAKYLWPGKQLKDSGVPNRSLFVGAALGVVGFFVVPVVGLPLGFVLGIWLAEWTRLGDRARAWPSTAEALKAAGLSMLIEFAAAMAITFVWMLGVIGRL</sequence>
<comment type="caution">
    <text evidence="2">The sequence shown here is derived from an EMBL/GenBank/DDBJ whole genome shotgun (WGS) entry which is preliminary data.</text>
</comment>
<keyword evidence="1" id="KW-0812">Transmembrane</keyword>
<dbReference type="RefSeq" id="WP_229789430.1">
    <property type="nucleotide sequence ID" value="NZ_BMQC01000004.1"/>
</dbReference>
<feature type="transmembrane region" description="Helical" evidence="1">
    <location>
        <begin position="92"/>
        <end position="117"/>
    </location>
</feature>
<dbReference type="AlphaFoldDB" id="A0A8J3BS13"/>
<dbReference type="InterPro" id="IPR007403">
    <property type="entry name" value="DUF456"/>
</dbReference>
<keyword evidence="3" id="KW-1185">Reference proteome</keyword>
<keyword evidence="1" id="KW-1133">Transmembrane helix</keyword>
<dbReference type="Pfam" id="PF04306">
    <property type="entry name" value="DUF456"/>
    <property type="match status" value="1"/>
</dbReference>
<evidence type="ECO:0000256" key="1">
    <source>
        <dbReference type="SAM" id="Phobius"/>
    </source>
</evidence>